<dbReference type="Proteomes" id="UP000738349">
    <property type="component" value="Unassembled WGS sequence"/>
</dbReference>
<dbReference type="OrthoDB" id="10585162at2759"/>
<name>A0A9P9DNW7_9HYPO</name>
<proteinExistence type="predicted"/>
<sequence length="306" mass="33946">MPKRRPEPQGHQRRQGRGHLSSGYILACGPCASLPLLLCLPEIAPAWDLTSPRLSPQARGCTYLLQLIHPHPPPPPPPPLTLTLTTSSTPTTVLSRLHSIPSVYSSDTHAHRHSQPHTPGTSLTHNKRTYVPFVHTVTQAQRPHTNPLITCHQLTHGLLTPANGWSFFLFVAWIHQLPQRMALEPCSWPLALDGPVPGHTDACLLSQWHPHPRVFAGRLLVSYLFPSRLVPSRSFSTPPSSDLPSSIPLFLYSSTLGNPPFSPPWEHRASFVSPMAFYLRRWPLARSDMPSIAVHPPSCRLMQAAL</sequence>
<keyword evidence="3" id="KW-1185">Reference proteome</keyword>
<protein>
    <submittedName>
        <fullName evidence="2">Uncharacterized protein</fullName>
    </submittedName>
</protein>
<reference evidence="2" key="1">
    <citation type="journal article" date="2021" name="Nat. Commun.">
        <title>Genetic determinants of endophytism in the Arabidopsis root mycobiome.</title>
        <authorList>
            <person name="Mesny F."/>
            <person name="Miyauchi S."/>
            <person name="Thiergart T."/>
            <person name="Pickel B."/>
            <person name="Atanasova L."/>
            <person name="Karlsson M."/>
            <person name="Huettel B."/>
            <person name="Barry K.W."/>
            <person name="Haridas S."/>
            <person name="Chen C."/>
            <person name="Bauer D."/>
            <person name="Andreopoulos W."/>
            <person name="Pangilinan J."/>
            <person name="LaButti K."/>
            <person name="Riley R."/>
            <person name="Lipzen A."/>
            <person name="Clum A."/>
            <person name="Drula E."/>
            <person name="Henrissat B."/>
            <person name="Kohler A."/>
            <person name="Grigoriev I.V."/>
            <person name="Martin F.M."/>
            <person name="Hacquard S."/>
        </authorList>
    </citation>
    <scope>NUCLEOTIDE SEQUENCE</scope>
    <source>
        <strain evidence="2">MPI-CAGE-AT-0147</strain>
    </source>
</reference>
<evidence type="ECO:0000313" key="3">
    <source>
        <dbReference type="Proteomes" id="UP000738349"/>
    </source>
</evidence>
<gene>
    <name evidence="2" type="ORF">EDB81DRAFT_223941</name>
</gene>
<organism evidence="2 3">
    <name type="scientific">Dactylonectria macrodidyma</name>
    <dbReference type="NCBI Taxonomy" id="307937"/>
    <lineage>
        <taxon>Eukaryota</taxon>
        <taxon>Fungi</taxon>
        <taxon>Dikarya</taxon>
        <taxon>Ascomycota</taxon>
        <taxon>Pezizomycotina</taxon>
        <taxon>Sordariomycetes</taxon>
        <taxon>Hypocreomycetidae</taxon>
        <taxon>Hypocreales</taxon>
        <taxon>Nectriaceae</taxon>
        <taxon>Dactylonectria</taxon>
    </lineage>
</organism>
<feature type="region of interest" description="Disordered" evidence="1">
    <location>
        <begin position="105"/>
        <end position="125"/>
    </location>
</feature>
<evidence type="ECO:0000313" key="2">
    <source>
        <dbReference type="EMBL" id="KAH7122950.1"/>
    </source>
</evidence>
<dbReference type="AlphaFoldDB" id="A0A9P9DNW7"/>
<accession>A0A9P9DNW7</accession>
<comment type="caution">
    <text evidence="2">The sequence shown here is derived from an EMBL/GenBank/DDBJ whole genome shotgun (WGS) entry which is preliminary data.</text>
</comment>
<dbReference type="EMBL" id="JAGMUV010000023">
    <property type="protein sequence ID" value="KAH7122950.1"/>
    <property type="molecule type" value="Genomic_DNA"/>
</dbReference>
<evidence type="ECO:0000256" key="1">
    <source>
        <dbReference type="SAM" id="MobiDB-lite"/>
    </source>
</evidence>